<comment type="caution">
    <text evidence="5">The sequence shown here is derived from an EMBL/GenBank/DDBJ whole genome shotgun (WGS) entry which is preliminary data.</text>
</comment>
<keyword evidence="3" id="KW-1133">Transmembrane helix</keyword>
<accession>A0ABT5Z998</accession>
<dbReference type="NCBIfam" id="TIGR00350">
    <property type="entry name" value="lytR_cpsA_psr"/>
    <property type="match status" value="1"/>
</dbReference>
<feature type="compositionally biased region" description="Low complexity" evidence="2">
    <location>
        <begin position="364"/>
        <end position="381"/>
    </location>
</feature>
<evidence type="ECO:0000256" key="3">
    <source>
        <dbReference type="SAM" id="Phobius"/>
    </source>
</evidence>
<reference evidence="5 6" key="1">
    <citation type="submission" date="2023-03" db="EMBL/GenBank/DDBJ databases">
        <title>Draft genome sequence of type strain Streptomyces ferralitis JCM 14344.</title>
        <authorList>
            <person name="Klaysubun C."/>
            <person name="Duangmal K."/>
        </authorList>
    </citation>
    <scope>NUCLEOTIDE SEQUENCE [LARGE SCALE GENOMIC DNA]</scope>
    <source>
        <strain evidence="5 6">JCM 14344</strain>
    </source>
</reference>
<feature type="region of interest" description="Disordered" evidence="2">
    <location>
        <begin position="1"/>
        <end position="28"/>
    </location>
</feature>
<keyword evidence="6" id="KW-1185">Reference proteome</keyword>
<feature type="region of interest" description="Disordered" evidence="2">
    <location>
        <begin position="78"/>
        <end position="110"/>
    </location>
</feature>
<dbReference type="PANTHER" id="PTHR33392:SF6">
    <property type="entry name" value="POLYISOPRENYL-TEICHOIC ACID--PEPTIDOGLYCAN TEICHOIC ACID TRANSFERASE TAGU"/>
    <property type="match status" value="1"/>
</dbReference>
<evidence type="ECO:0000313" key="6">
    <source>
        <dbReference type="Proteomes" id="UP001220022"/>
    </source>
</evidence>
<dbReference type="RefSeq" id="WP_275820945.1">
    <property type="nucleotide sequence ID" value="NZ_BAAANM010000021.1"/>
</dbReference>
<evidence type="ECO:0000256" key="2">
    <source>
        <dbReference type="SAM" id="MobiDB-lite"/>
    </source>
</evidence>
<gene>
    <name evidence="5" type="ORF">P2L57_33175</name>
</gene>
<feature type="domain" description="Cell envelope-related transcriptional attenuator" evidence="4">
    <location>
        <begin position="115"/>
        <end position="270"/>
    </location>
</feature>
<protein>
    <submittedName>
        <fullName evidence="5">LCP family protein</fullName>
    </submittedName>
</protein>
<dbReference type="InterPro" id="IPR050922">
    <property type="entry name" value="LytR/CpsA/Psr_CW_biosynth"/>
</dbReference>
<keyword evidence="3" id="KW-0812">Transmembrane</keyword>
<dbReference type="Gene3D" id="3.40.630.190">
    <property type="entry name" value="LCP protein"/>
    <property type="match status" value="1"/>
</dbReference>
<dbReference type="Pfam" id="PF03816">
    <property type="entry name" value="LytR_cpsA_psr"/>
    <property type="match status" value="1"/>
</dbReference>
<dbReference type="InterPro" id="IPR004474">
    <property type="entry name" value="LytR_CpsA_psr"/>
</dbReference>
<evidence type="ECO:0000256" key="1">
    <source>
        <dbReference type="ARBA" id="ARBA00006068"/>
    </source>
</evidence>
<sequence>MSDREGPPAGGARRKAPADPRSGPWRRSPRRQRWLRLVALGSALMLVVGAGVIWLLYEHLEDNIRTDTGAEAELRRHMAERPPPGANGTQNVLIIGTDSRSGDNDRYGADSGTARSDTVILLHLAAGRGSATAVSIPRDLMVHVPSCRKPDGSQTTAQFAQFNWSFAWGGAACAIRTVEQLTGIRVDHHVAVDFTGFKKMVDAVNGVEVCVPYQVHDTDAKLDLPPGRQMLHGEQALGYVRARHAFGDGSDTERMDRQQAFLASLVRKMQSNGVLFNPTKLYPVLDAATSSLTADPGLNSMTRLYDLIRGLQKTPTDQIHFLTVPREPYADDFNRDQLVHPQADQLFAALRADQPVAVQPPAPTTAADQPPQGQTRNNPGSPGSPGGPNAPDGKAGSSPTPTPPSTMPTYPGTTAAHDVCDQKPQ</sequence>
<comment type="similarity">
    <text evidence="1">Belongs to the LytR/CpsA/Psr (LCP) family.</text>
</comment>
<evidence type="ECO:0000259" key="4">
    <source>
        <dbReference type="Pfam" id="PF03816"/>
    </source>
</evidence>
<organism evidence="5 6">
    <name type="scientific">Streptantibioticus ferralitis</name>
    <dbReference type="NCBI Taxonomy" id="236510"/>
    <lineage>
        <taxon>Bacteria</taxon>
        <taxon>Bacillati</taxon>
        <taxon>Actinomycetota</taxon>
        <taxon>Actinomycetes</taxon>
        <taxon>Kitasatosporales</taxon>
        <taxon>Streptomycetaceae</taxon>
        <taxon>Streptantibioticus</taxon>
    </lineage>
</organism>
<keyword evidence="3" id="KW-0472">Membrane</keyword>
<dbReference type="Proteomes" id="UP001220022">
    <property type="component" value="Unassembled WGS sequence"/>
</dbReference>
<feature type="region of interest" description="Disordered" evidence="2">
    <location>
        <begin position="358"/>
        <end position="425"/>
    </location>
</feature>
<name>A0ABT5Z998_9ACTN</name>
<evidence type="ECO:0000313" key="5">
    <source>
        <dbReference type="EMBL" id="MDF2260390.1"/>
    </source>
</evidence>
<proteinExistence type="inferred from homology"/>
<feature type="transmembrane region" description="Helical" evidence="3">
    <location>
        <begin position="34"/>
        <end position="57"/>
    </location>
</feature>
<dbReference type="PANTHER" id="PTHR33392">
    <property type="entry name" value="POLYISOPRENYL-TEICHOIC ACID--PEPTIDOGLYCAN TEICHOIC ACID TRANSFERASE TAGU"/>
    <property type="match status" value="1"/>
</dbReference>
<dbReference type="EMBL" id="JARHTQ010000033">
    <property type="protein sequence ID" value="MDF2260390.1"/>
    <property type="molecule type" value="Genomic_DNA"/>
</dbReference>